<dbReference type="VEuPathDB" id="VectorBase:BGLAX_050774"/>
<dbReference type="KEGG" id="bgt:106069988"/>
<feature type="compositionally biased region" description="Acidic residues" evidence="1">
    <location>
        <begin position="99"/>
        <end position="129"/>
    </location>
</feature>
<proteinExistence type="predicted"/>
<dbReference type="EnsemblMetazoa" id="BGLB029469-RA">
    <property type="protein sequence ID" value="BGLB029469-PA"/>
    <property type="gene ID" value="BGLB029469"/>
</dbReference>
<protein>
    <submittedName>
        <fullName evidence="2">Uncharacterized protein</fullName>
    </submittedName>
</protein>
<dbReference type="AlphaFoldDB" id="A0A2C9LC73"/>
<dbReference type="GO" id="GO:0006366">
    <property type="term" value="P:transcription by RNA polymerase II"/>
    <property type="evidence" value="ECO:0007669"/>
    <property type="project" value="InterPro"/>
</dbReference>
<organism evidence="2 3">
    <name type="scientific">Biomphalaria glabrata</name>
    <name type="common">Bloodfluke planorb</name>
    <name type="synonym">Freshwater snail</name>
    <dbReference type="NCBI Taxonomy" id="6526"/>
    <lineage>
        <taxon>Eukaryota</taxon>
        <taxon>Metazoa</taxon>
        <taxon>Spiralia</taxon>
        <taxon>Lophotrochozoa</taxon>
        <taxon>Mollusca</taxon>
        <taxon>Gastropoda</taxon>
        <taxon>Heterobranchia</taxon>
        <taxon>Euthyneura</taxon>
        <taxon>Panpulmonata</taxon>
        <taxon>Hygrophila</taxon>
        <taxon>Lymnaeoidea</taxon>
        <taxon>Planorbidae</taxon>
        <taxon>Biomphalaria</taxon>
    </lineage>
</organism>
<dbReference type="GO" id="GO:0006384">
    <property type="term" value="P:transcription initiation at RNA polymerase III promoter"/>
    <property type="evidence" value="ECO:0007669"/>
    <property type="project" value="InterPro"/>
</dbReference>
<evidence type="ECO:0000256" key="1">
    <source>
        <dbReference type="SAM" id="MobiDB-lite"/>
    </source>
</evidence>
<dbReference type="InterPro" id="IPR029138">
    <property type="entry name" value="SNAPC5"/>
</dbReference>
<dbReference type="VEuPathDB" id="VectorBase:BGLB029469"/>
<dbReference type="Proteomes" id="UP000076420">
    <property type="component" value="Unassembled WGS sequence"/>
</dbReference>
<gene>
    <name evidence="2" type="primary">106069988</name>
</gene>
<name>A0A2C9LC73_BIOGL</name>
<sequence>MASSIQKKSGILKEENKTLTKMLHIFEEQLRRLKVEEMALLSTIKNESMKEAAAQGDQVDENTSCLVNLFQDASDINKESLNLQVASTYDNGRLGEFMENGDFEEEEDEERDEAEKDDQEEDEMDEEVKDDSSVMLKYYML</sequence>
<evidence type="ECO:0000313" key="3">
    <source>
        <dbReference type="Proteomes" id="UP000076420"/>
    </source>
</evidence>
<accession>A0A2C9LC73</accession>
<dbReference type="GO" id="GO:0005634">
    <property type="term" value="C:nucleus"/>
    <property type="evidence" value="ECO:0007669"/>
    <property type="project" value="InterPro"/>
</dbReference>
<evidence type="ECO:0000313" key="2">
    <source>
        <dbReference type="EnsemblMetazoa" id="BGLB029469-PA"/>
    </source>
</evidence>
<feature type="region of interest" description="Disordered" evidence="1">
    <location>
        <begin position="92"/>
        <end position="134"/>
    </location>
</feature>
<reference evidence="2" key="1">
    <citation type="submission" date="2020-05" db="UniProtKB">
        <authorList>
            <consortium name="EnsemblMetazoa"/>
        </authorList>
    </citation>
    <scope>IDENTIFICATION</scope>
    <source>
        <strain evidence="2">BB02</strain>
    </source>
</reference>
<dbReference type="Pfam" id="PF15497">
    <property type="entry name" value="SNAPC5"/>
    <property type="match status" value="1"/>
</dbReference>